<organism evidence="1 2">
    <name type="scientific">Dreissena polymorpha</name>
    <name type="common">Zebra mussel</name>
    <name type="synonym">Mytilus polymorpha</name>
    <dbReference type="NCBI Taxonomy" id="45954"/>
    <lineage>
        <taxon>Eukaryota</taxon>
        <taxon>Metazoa</taxon>
        <taxon>Spiralia</taxon>
        <taxon>Lophotrochozoa</taxon>
        <taxon>Mollusca</taxon>
        <taxon>Bivalvia</taxon>
        <taxon>Autobranchia</taxon>
        <taxon>Heteroconchia</taxon>
        <taxon>Euheterodonta</taxon>
        <taxon>Imparidentia</taxon>
        <taxon>Neoheterodontei</taxon>
        <taxon>Myida</taxon>
        <taxon>Dreissenoidea</taxon>
        <taxon>Dreissenidae</taxon>
        <taxon>Dreissena</taxon>
    </lineage>
</organism>
<reference evidence="1" key="2">
    <citation type="submission" date="2020-11" db="EMBL/GenBank/DDBJ databases">
        <authorList>
            <person name="McCartney M.A."/>
            <person name="Auch B."/>
            <person name="Kono T."/>
            <person name="Mallez S."/>
            <person name="Becker A."/>
            <person name="Gohl D.M."/>
            <person name="Silverstein K.A.T."/>
            <person name="Koren S."/>
            <person name="Bechman K.B."/>
            <person name="Herman A."/>
            <person name="Abrahante J.E."/>
            <person name="Garbe J."/>
        </authorList>
    </citation>
    <scope>NUCLEOTIDE SEQUENCE</scope>
    <source>
        <strain evidence="1">Duluth1</strain>
        <tissue evidence="1">Whole animal</tissue>
    </source>
</reference>
<comment type="caution">
    <text evidence="1">The sequence shown here is derived from an EMBL/GenBank/DDBJ whole genome shotgun (WGS) entry which is preliminary data.</text>
</comment>
<dbReference type="Proteomes" id="UP000828390">
    <property type="component" value="Unassembled WGS sequence"/>
</dbReference>
<protein>
    <submittedName>
        <fullName evidence="1">Uncharacterized protein</fullName>
    </submittedName>
</protein>
<evidence type="ECO:0000313" key="2">
    <source>
        <dbReference type="Proteomes" id="UP000828390"/>
    </source>
</evidence>
<evidence type="ECO:0000313" key="1">
    <source>
        <dbReference type="EMBL" id="KAH3822391.1"/>
    </source>
</evidence>
<sequence>MQNFHNPITGRVNKVNPIAFATDLIVPKDSFFTVDIPSSKMVGLIGDQSTETDNGWAVNMLNFLFPWQAQNLSSTFYGTWSTFASWPEFMVMGDTPGNIVQKLTVFNGM</sequence>
<name>A0A9D4GRP9_DREPO</name>
<dbReference type="AlphaFoldDB" id="A0A9D4GRP9"/>
<keyword evidence="2" id="KW-1185">Reference proteome</keyword>
<accession>A0A9D4GRP9</accession>
<dbReference type="EMBL" id="JAIWYP010000005">
    <property type="protein sequence ID" value="KAH3822391.1"/>
    <property type="molecule type" value="Genomic_DNA"/>
</dbReference>
<proteinExistence type="predicted"/>
<reference evidence="1" key="1">
    <citation type="journal article" date="2019" name="bioRxiv">
        <title>The Genome of the Zebra Mussel, Dreissena polymorpha: A Resource for Invasive Species Research.</title>
        <authorList>
            <person name="McCartney M.A."/>
            <person name="Auch B."/>
            <person name="Kono T."/>
            <person name="Mallez S."/>
            <person name="Zhang Y."/>
            <person name="Obille A."/>
            <person name="Becker A."/>
            <person name="Abrahante J.E."/>
            <person name="Garbe J."/>
            <person name="Badalamenti J.P."/>
            <person name="Herman A."/>
            <person name="Mangelson H."/>
            <person name="Liachko I."/>
            <person name="Sullivan S."/>
            <person name="Sone E.D."/>
            <person name="Koren S."/>
            <person name="Silverstein K.A.T."/>
            <person name="Beckman K.B."/>
            <person name="Gohl D.M."/>
        </authorList>
    </citation>
    <scope>NUCLEOTIDE SEQUENCE</scope>
    <source>
        <strain evidence="1">Duluth1</strain>
        <tissue evidence="1">Whole animal</tissue>
    </source>
</reference>
<gene>
    <name evidence="1" type="ORF">DPMN_124169</name>
</gene>